<dbReference type="PANTHER" id="PTHR46429:SF1">
    <property type="entry name" value="23S RRNA (GUANOSINE-2'-O-)-METHYLTRANSFERASE RLMB"/>
    <property type="match status" value="1"/>
</dbReference>
<accession>A0A381Y7T8</accession>
<dbReference type="Gene3D" id="3.30.1330.30">
    <property type="match status" value="1"/>
</dbReference>
<feature type="domain" description="RNA 2-O ribose methyltransferase substrate binding" evidence="4">
    <location>
        <begin position="8"/>
        <end position="84"/>
    </location>
</feature>
<dbReference type="SUPFAM" id="SSF75217">
    <property type="entry name" value="alpha/beta knot"/>
    <property type="match status" value="1"/>
</dbReference>
<sequence length="251" mass="27750">MNSFDNSTVFGLNPVLEALKAQNRRCYKIIIEQGKPQARLNSLILLAHENKVPIETIPKTAFQKKYRNYNHQGVIGVFAIIPALELEELIKLAFQKSPFPILVALDSIQDPQNLGAIIRSAEALGIHGIILPKNRTSTINETVAKCSSGAIEYLPISWVTNLTRGIEQLKKAGFWIAGIVPDGNTPCYQHKFDEPMVLVIGGEEKGIRPLLKKSCDVTLKIPMEGSLESLNASAAAAVIFYETLRQKNMRS</sequence>
<dbReference type="GO" id="GO:0006396">
    <property type="term" value="P:RNA processing"/>
    <property type="evidence" value="ECO:0007669"/>
    <property type="project" value="InterPro"/>
</dbReference>
<evidence type="ECO:0000256" key="3">
    <source>
        <dbReference type="ARBA" id="ARBA00022679"/>
    </source>
</evidence>
<dbReference type="NCBIfam" id="TIGR00186">
    <property type="entry name" value="rRNA_methyl_3"/>
    <property type="match status" value="1"/>
</dbReference>
<dbReference type="EMBL" id="UINC01017597">
    <property type="protein sequence ID" value="SVA73129.1"/>
    <property type="molecule type" value="Genomic_DNA"/>
</dbReference>
<dbReference type="SUPFAM" id="SSF55315">
    <property type="entry name" value="L30e-like"/>
    <property type="match status" value="1"/>
</dbReference>
<dbReference type="GO" id="GO:0005829">
    <property type="term" value="C:cytosol"/>
    <property type="evidence" value="ECO:0007669"/>
    <property type="project" value="TreeGrafter"/>
</dbReference>
<dbReference type="InterPro" id="IPR001537">
    <property type="entry name" value="SpoU_MeTrfase"/>
</dbReference>
<dbReference type="CDD" id="cd18103">
    <property type="entry name" value="SpoU-like_RlmB"/>
    <property type="match status" value="1"/>
</dbReference>
<dbReference type="InterPro" id="IPR013123">
    <property type="entry name" value="SpoU_subst-bd"/>
</dbReference>
<dbReference type="Gene3D" id="3.40.1280.10">
    <property type="match status" value="1"/>
</dbReference>
<dbReference type="FunFam" id="3.40.1280.10:FF:000008">
    <property type="entry name" value="Group 3 RNA methyltransferase TrmH"/>
    <property type="match status" value="1"/>
</dbReference>
<dbReference type="InterPro" id="IPR004441">
    <property type="entry name" value="rRNA_MeTrfase_TrmH"/>
</dbReference>
<evidence type="ECO:0000256" key="1">
    <source>
        <dbReference type="ARBA" id="ARBA00007228"/>
    </source>
</evidence>
<dbReference type="GO" id="GO:0003723">
    <property type="term" value="F:RNA binding"/>
    <property type="evidence" value="ECO:0007669"/>
    <property type="project" value="InterPro"/>
</dbReference>
<reference evidence="5" key="1">
    <citation type="submission" date="2018-05" db="EMBL/GenBank/DDBJ databases">
        <authorList>
            <person name="Lanie J.A."/>
            <person name="Ng W.-L."/>
            <person name="Kazmierczak K.M."/>
            <person name="Andrzejewski T.M."/>
            <person name="Davidsen T.M."/>
            <person name="Wayne K.J."/>
            <person name="Tettelin H."/>
            <person name="Glass J.I."/>
            <person name="Rusch D."/>
            <person name="Podicherti R."/>
            <person name="Tsui H.-C.T."/>
            <person name="Winkler M.E."/>
        </authorList>
    </citation>
    <scope>NUCLEOTIDE SEQUENCE</scope>
</reference>
<dbReference type="PANTHER" id="PTHR46429">
    <property type="entry name" value="23S RRNA (GUANOSINE-2'-O-)-METHYLTRANSFERASE RLMB"/>
    <property type="match status" value="1"/>
</dbReference>
<proteinExistence type="inferred from homology"/>
<evidence type="ECO:0000256" key="2">
    <source>
        <dbReference type="ARBA" id="ARBA00022603"/>
    </source>
</evidence>
<dbReference type="InterPro" id="IPR029028">
    <property type="entry name" value="Alpha/beta_knot_MTases"/>
</dbReference>
<evidence type="ECO:0000259" key="4">
    <source>
        <dbReference type="SMART" id="SM00967"/>
    </source>
</evidence>
<dbReference type="Pfam" id="PF00588">
    <property type="entry name" value="SpoU_methylase"/>
    <property type="match status" value="1"/>
</dbReference>
<dbReference type="Pfam" id="PF08032">
    <property type="entry name" value="SpoU_sub_bind"/>
    <property type="match status" value="1"/>
</dbReference>
<organism evidence="5">
    <name type="scientific">marine metagenome</name>
    <dbReference type="NCBI Taxonomy" id="408172"/>
    <lineage>
        <taxon>unclassified sequences</taxon>
        <taxon>metagenomes</taxon>
        <taxon>ecological metagenomes</taxon>
    </lineage>
</organism>
<dbReference type="SMART" id="SM00967">
    <property type="entry name" value="SpoU_sub_bind"/>
    <property type="match status" value="1"/>
</dbReference>
<keyword evidence="2" id="KW-0489">Methyltransferase</keyword>
<dbReference type="GO" id="GO:0008173">
    <property type="term" value="F:RNA methyltransferase activity"/>
    <property type="evidence" value="ECO:0007669"/>
    <property type="project" value="InterPro"/>
</dbReference>
<name>A0A381Y7T8_9ZZZZ</name>
<keyword evidence="3" id="KW-0808">Transferase</keyword>
<comment type="similarity">
    <text evidence="1">Belongs to the class IV-like SAM-binding methyltransferase superfamily. RNA methyltransferase TrmH family.</text>
</comment>
<dbReference type="InterPro" id="IPR029026">
    <property type="entry name" value="tRNA_m1G_MTases_N"/>
</dbReference>
<dbReference type="AlphaFoldDB" id="A0A381Y7T8"/>
<protein>
    <recommendedName>
        <fullName evidence="4">RNA 2-O ribose methyltransferase substrate binding domain-containing protein</fullName>
    </recommendedName>
</protein>
<dbReference type="GO" id="GO:0032259">
    <property type="term" value="P:methylation"/>
    <property type="evidence" value="ECO:0007669"/>
    <property type="project" value="UniProtKB-KW"/>
</dbReference>
<dbReference type="InterPro" id="IPR029064">
    <property type="entry name" value="Ribosomal_eL30-like_sf"/>
</dbReference>
<evidence type="ECO:0000313" key="5">
    <source>
        <dbReference type="EMBL" id="SVA73129.1"/>
    </source>
</evidence>
<gene>
    <name evidence="5" type="ORF">METZ01_LOCUS125983</name>
</gene>